<organism evidence="3">
    <name type="scientific">Laccaria bicolor (strain S238N-H82 / ATCC MYA-4686)</name>
    <name type="common">Bicoloured deceiver</name>
    <name type="synonym">Laccaria laccata var. bicolor</name>
    <dbReference type="NCBI Taxonomy" id="486041"/>
    <lineage>
        <taxon>Eukaryota</taxon>
        <taxon>Fungi</taxon>
        <taxon>Dikarya</taxon>
        <taxon>Basidiomycota</taxon>
        <taxon>Agaricomycotina</taxon>
        <taxon>Agaricomycetes</taxon>
        <taxon>Agaricomycetidae</taxon>
        <taxon>Agaricales</taxon>
        <taxon>Agaricineae</taxon>
        <taxon>Hydnangiaceae</taxon>
        <taxon>Laccaria</taxon>
    </lineage>
</organism>
<dbReference type="GeneID" id="6068929"/>
<gene>
    <name evidence="2" type="ORF">LACBIDRAFT_301632</name>
</gene>
<feature type="region of interest" description="Disordered" evidence="1">
    <location>
        <begin position="81"/>
        <end position="109"/>
    </location>
</feature>
<evidence type="ECO:0000256" key="1">
    <source>
        <dbReference type="SAM" id="MobiDB-lite"/>
    </source>
</evidence>
<evidence type="ECO:0000313" key="2">
    <source>
        <dbReference type="EMBL" id="EDR15377.1"/>
    </source>
</evidence>
<dbReference type="Proteomes" id="UP000001194">
    <property type="component" value="Unassembled WGS sequence"/>
</dbReference>
<sequence length="109" mass="12047">MGEMVQSNNCKQSSMSPTITITYEVKPPTSIDAEGLASAKTGNFNVKSTPADGHKVYYTALREAIEEARNQVGDELTVWRDRVGKAELTKEPKKADDDEEGEEEEQPEV</sequence>
<feature type="compositionally biased region" description="Basic and acidic residues" evidence="1">
    <location>
        <begin position="81"/>
        <end position="96"/>
    </location>
</feature>
<feature type="compositionally biased region" description="Acidic residues" evidence="1">
    <location>
        <begin position="97"/>
        <end position="109"/>
    </location>
</feature>
<evidence type="ECO:0000313" key="3">
    <source>
        <dbReference type="Proteomes" id="UP000001194"/>
    </source>
</evidence>
<dbReference type="InParanoid" id="B0CNY4"/>
<dbReference type="EMBL" id="DS547091">
    <property type="protein sequence ID" value="EDR15377.1"/>
    <property type="molecule type" value="Genomic_DNA"/>
</dbReference>
<proteinExistence type="predicted"/>
<dbReference type="KEGG" id="lbc:LACBIDRAFT_301632"/>
<dbReference type="AlphaFoldDB" id="B0CNY4"/>
<reference evidence="2 3" key="1">
    <citation type="journal article" date="2008" name="Nature">
        <title>The genome of Laccaria bicolor provides insights into mycorrhizal symbiosis.</title>
        <authorList>
            <person name="Martin F."/>
            <person name="Aerts A."/>
            <person name="Ahren D."/>
            <person name="Brun A."/>
            <person name="Danchin E.G.J."/>
            <person name="Duchaussoy F."/>
            <person name="Gibon J."/>
            <person name="Kohler A."/>
            <person name="Lindquist E."/>
            <person name="Pereda V."/>
            <person name="Salamov A."/>
            <person name="Shapiro H.J."/>
            <person name="Wuyts J."/>
            <person name="Blaudez D."/>
            <person name="Buee M."/>
            <person name="Brokstein P."/>
            <person name="Canbaeck B."/>
            <person name="Cohen D."/>
            <person name="Courty P.E."/>
            <person name="Coutinho P.M."/>
            <person name="Delaruelle C."/>
            <person name="Detter J.C."/>
            <person name="Deveau A."/>
            <person name="DiFazio S."/>
            <person name="Duplessis S."/>
            <person name="Fraissinet-Tachet L."/>
            <person name="Lucic E."/>
            <person name="Frey-Klett P."/>
            <person name="Fourrey C."/>
            <person name="Feussner I."/>
            <person name="Gay G."/>
            <person name="Grimwood J."/>
            <person name="Hoegger P.J."/>
            <person name="Jain P."/>
            <person name="Kilaru S."/>
            <person name="Labbe J."/>
            <person name="Lin Y.C."/>
            <person name="Legue V."/>
            <person name="Le Tacon F."/>
            <person name="Marmeisse R."/>
            <person name="Melayah D."/>
            <person name="Montanini B."/>
            <person name="Muratet M."/>
            <person name="Nehls U."/>
            <person name="Niculita-Hirzel H."/>
            <person name="Oudot-Le Secq M.P."/>
            <person name="Peter M."/>
            <person name="Quesneville H."/>
            <person name="Rajashekar B."/>
            <person name="Reich M."/>
            <person name="Rouhier N."/>
            <person name="Schmutz J."/>
            <person name="Yin T."/>
            <person name="Chalot M."/>
            <person name="Henrissat B."/>
            <person name="Kuees U."/>
            <person name="Lucas S."/>
            <person name="Van de Peer Y."/>
            <person name="Podila G.K."/>
            <person name="Polle A."/>
            <person name="Pukkila P.J."/>
            <person name="Richardson P.M."/>
            <person name="Rouze P."/>
            <person name="Sanders I.R."/>
            <person name="Stajich J.E."/>
            <person name="Tunlid A."/>
            <person name="Tuskan G."/>
            <person name="Grigoriev I.V."/>
        </authorList>
    </citation>
    <scope>NUCLEOTIDE SEQUENCE [LARGE SCALE GENOMIC DNA]</scope>
    <source>
        <strain evidence="3">S238N-H82 / ATCC MYA-4686</strain>
    </source>
</reference>
<protein>
    <submittedName>
        <fullName evidence="2">Predicted protein</fullName>
    </submittedName>
</protein>
<name>B0CNY4_LACBS</name>
<accession>B0CNY4</accession>
<dbReference type="OrthoDB" id="2553859at2759"/>
<keyword evidence="3" id="KW-1185">Reference proteome</keyword>
<dbReference type="RefSeq" id="XP_001873585.1">
    <property type="nucleotide sequence ID" value="XM_001873550.1"/>
</dbReference>
<dbReference type="HOGENOM" id="CLU_148177_1_0_1"/>